<dbReference type="RefSeq" id="XP_001645079.1">
    <property type="nucleotide sequence ID" value="XM_001645029.1"/>
</dbReference>
<dbReference type="GO" id="GO:0004674">
    <property type="term" value="F:protein serine/threonine kinase activity"/>
    <property type="evidence" value="ECO:0007669"/>
    <property type="project" value="TreeGrafter"/>
</dbReference>
<dbReference type="GeneID" id="5545426"/>
<sequence>MDTAKLLKSTRFARILKLDDDTVVKSIQKDYSIAPHDPYQELSILQKLNRQEPNNDNIIRLISSEITDEDINLVFPFYKMSLQDFLQQSCQKTSNNPYYSIGEDTIVKYRYRFDTNKYCYDFFNQLVVGLDFIHSQKIIHRDMKPQNVMLDFIDEDKIILKIIDFGIAYDFKDNQKEDKDNLITDVSTSIYKAPELLFGVKNYSYSVDIWSLFIMLTQWLQKDRLSFTNIEYIPAIVDNGASNDEVHLDAGSDIKLIFSIFEKFGVPSKEQWSQVIEFGSSDAFIGMFSGYDTSTYFYNKTKEEQKSLLLEWLPGLLTIENPQHTEKLIECCLGMVHYQSTLRISTEQLLKILN</sequence>
<dbReference type="EMBL" id="DS480408">
    <property type="protein sequence ID" value="EDO17221.1"/>
    <property type="molecule type" value="Genomic_DNA"/>
</dbReference>
<organism evidence="6">
    <name type="scientific">Vanderwaltozyma polyspora (strain ATCC 22028 / DSM 70294 / BCRC 21397 / CBS 2163 / NBRC 10782 / NRRL Y-8283 / UCD 57-17)</name>
    <name type="common">Kluyveromyces polysporus</name>
    <dbReference type="NCBI Taxonomy" id="436907"/>
    <lineage>
        <taxon>Eukaryota</taxon>
        <taxon>Fungi</taxon>
        <taxon>Dikarya</taxon>
        <taxon>Ascomycota</taxon>
        <taxon>Saccharomycotina</taxon>
        <taxon>Saccharomycetes</taxon>
        <taxon>Saccharomycetales</taxon>
        <taxon>Saccharomycetaceae</taxon>
        <taxon>Vanderwaltozyma</taxon>
    </lineage>
</organism>
<feature type="domain" description="Protein kinase" evidence="4">
    <location>
        <begin position="1"/>
        <end position="354"/>
    </location>
</feature>
<dbReference type="Gene3D" id="1.10.510.10">
    <property type="entry name" value="Transferase(Phosphotransferase) domain 1"/>
    <property type="match status" value="1"/>
</dbReference>
<dbReference type="HOGENOM" id="CLU_000288_181_1_1"/>
<dbReference type="GO" id="GO:0060633">
    <property type="term" value="P:negative regulation of transcription initiation by RNA polymerase II"/>
    <property type="evidence" value="ECO:0007669"/>
    <property type="project" value="EnsemblFungi"/>
</dbReference>
<evidence type="ECO:0000259" key="4">
    <source>
        <dbReference type="PROSITE" id="PS50011"/>
    </source>
</evidence>
<gene>
    <name evidence="5" type="ORF">Kpol_1035p34</name>
</gene>
<dbReference type="Pfam" id="PF00069">
    <property type="entry name" value="Pkinase"/>
    <property type="match status" value="1"/>
</dbReference>
<dbReference type="PANTHER" id="PTHR24056">
    <property type="entry name" value="CELL DIVISION PROTEIN KINASE"/>
    <property type="match status" value="1"/>
</dbReference>
<dbReference type="GO" id="GO:0005737">
    <property type="term" value="C:cytoplasm"/>
    <property type="evidence" value="ECO:0007669"/>
    <property type="project" value="EnsemblFungi"/>
</dbReference>
<dbReference type="PROSITE" id="PS50011">
    <property type="entry name" value="PROTEIN_KINASE_DOM"/>
    <property type="match status" value="1"/>
</dbReference>
<dbReference type="OMA" id="SIDITHC"/>
<dbReference type="InterPro" id="IPR000719">
    <property type="entry name" value="Prot_kinase_dom"/>
</dbReference>
<dbReference type="eggNOG" id="KOG0594">
    <property type="taxonomic scope" value="Eukaryota"/>
</dbReference>
<proteinExistence type="inferred from homology"/>
<dbReference type="PROSITE" id="PS00108">
    <property type="entry name" value="PROTEIN_KINASE_ST"/>
    <property type="match status" value="1"/>
</dbReference>
<protein>
    <recommendedName>
        <fullName evidence="4">Protein kinase domain-containing protein</fullName>
    </recommendedName>
</protein>
<dbReference type="KEGG" id="vpo:Kpol_1035p34"/>
<dbReference type="GO" id="GO:0000307">
    <property type="term" value="C:cyclin-dependent protein kinase holoenzyme complex"/>
    <property type="evidence" value="ECO:0007669"/>
    <property type="project" value="UniProtKB-ARBA"/>
</dbReference>
<evidence type="ECO:0000313" key="6">
    <source>
        <dbReference type="Proteomes" id="UP000000267"/>
    </source>
</evidence>
<accession>A7TKJ9</accession>
<dbReference type="InterPro" id="IPR050108">
    <property type="entry name" value="CDK"/>
</dbReference>
<dbReference type="SUPFAM" id="SSF56112">
    <property type="entry name" value="Protein kinase-like (PK-like)"/>
    <property type="match status" value="1"/>
</dbReference>
<keyword evidence="2" id="KW-0547">Nucleotide-binding</keyword>
<evidence type="ECO:0000256" key="2">
    <source>
        <dbReference type="ARBA" id="ARBA00022741"/>
    </source>
</evidence>
<dbReference type="FunCoup" id="A7TKJ9">
    <property type="interactions" value="319"/>
</dbReference>
<evidence type="ECO:0000313" key="5">
    <source>
        <dbReference type="EMBL" id="EDO17221.1"/>
    </source>
</evidence>
<keyword evidence="3" id="KW-0067">ATP-binding</keyword>
<dbReference type="InParanoid" id="A7TKJ9"/>
<dbReference type="CDD" id="cd00180">
    <property type="entry name" value="PKc"/>
    <property type="match status" value="1"/>
</dbReference>
<evidence type="ECO:0000256" key="1">
    <source>
        <dbReference type="ARBA" id="ARBA00006485"/>
    </source>
</evidence>
<dbReference type="PANTHER" id="PTHR24056:SF508">
    <property type="entry name" value="CYCLIN-DEPENDENT KINASE 10"/>
    <property type="match status" value="1"/>
</dbReference>
<dbReference type="InterPro" id="IPR008271">
    <property type="entry name" value="Ser/Thr_kinase_AS"/>
</dbReference>
<dbReference type="GO" id="GO:0005524">
    <property type="term" value="F:ATP binding"/>
    <property type="evidence" value="ECO:0007669"/>
    <property type="project" value="UniProtKB-KW"/>
</dbReference>
<keyword evidence="6" id="KW-1185">Reference proteome</keyword>
<dbReference type="Proteomes" id="UP000000267">
    <property type="component" value="Unassembled WGS sequence"/>
</dbReference>
<evidence type="ECO:0000256" key="3">
    <source>
        <dbReference type="ARBA" id="ARBA00022840"/>
    </source>
</evidence>
<dbReference type="GO" id="GO:0009891">
    <property type="term" value="P:positive regulation of biosynthetic process"/>
    <property type="evidence" value="ECO:0007669"/>
    <property type="project" value="UniProtKB-ARBA"/>
</dbReference>
<dbReference type="InterPro" id="IPR011009">
    <property type="entry name" value="Kinase-like_dom_sf"/>
</dbReference>
<dbReference type="SMART" id="SM00220">
    <property type="entry name" value="S_TKc"/>
    <property type="match status" value="1"/>
</dbReference>
<dbReference type="GO" id="GO:0000086">
    <property type="term" value="P:G2/M transition of mitotic cell cycle"/>
    <property type="evidence" value="ECO:0007669"/>
    <property type="project" value="EnsemblFungi"/>
</dbReference>
<reference evidence="5 6" key="1">
    <citation type="journal article" date="2007" name="Proc. Natl. Acad. Sci. U.S.A.">
        <title>Independent sorting-out of thousands of duplicated gene pairs in two yeast species descended from a whole-genome duplication.</title>
        <authorList>
            <person name="Scannell D.R."/>
            <person name="Frank A.C."/>
            <person name="Conant G.C."/>
            <person name="Byrne K.P."/>
            <person name="Woolfit M."/>
            <person name="Wolfe K.H."/>
        </authorList>
    </citation>
    <scope>NUCLEOTIDE SEQUENCE [LARGE SCALE GENOMIC DNA]</scope>
    <source>
        <strain evidence="6">ATCC 22028 / DSM 70294 / BCRC 21397 / CBS 2163 / NBRC 10782 / NRRL Y-8283 / UCD 57-17</strain>
    </source>
</reference>
<comment type="similarity">
    <text evidence="1">Belongs to the protein kinase superfamily. CMGC Ser/Thr protein kinase family. CDC2/CDKX subfamily.</text>
</comment>
<dbReference type="STRING" id="436907.A7TKJ9"/>
<name>A7TKJ9_VANPO</name>
<dbReference type="GO" id="GO:0051321">
    <property type="term" value="P:meiotic cell cycle"/>
    <property type="evidence" value="ECO:0007669"/>
    <property type="project" value="EnsemblFungi"/>
</dbReference>
<dbReference type="AlphaFoldDB" id="A7TKJ9"/>
<dbReference type="OrthoDB" id="413582at2759"/>
<dbReference type="GO" id="GO:0097472">
    <property type="term" value="F:cyclin-dependent protein kinase activity"/>
    <property type="evidence" value="ECO:0007669"/>
    <property type="project" value="EnsemblFungi"/>
</dbReference>
<dbReference type="GO" id="GO:0007346">
    <property type="term" value="P:regulation of mitotic cell cycle"/>
    <property type="evidence" value="ECO:0007669"/>
    <property type="project" value="TreeGrafter"/>
</dbReference>
<dbReference type="GO" id="GO:0005634">
    <property type="term" value="C:nucleus"/>
    <property type="evidence" value="ECO:0007669"/>
    <property type="project" value="TreeGrafter"/>
</dbReference>